<sequence>MRNRPVGRYVGHPYLNRPSTSRDRNANERVRVQGQGNVCVIFSPKSDSSKQNSNRTEEAQPEGNNSSQQEGNREPPRVNQDMLRPVLGRNNPFIPRHQFFRRNQNIVRPILIQGNRELSRLINPLYLTLQNKFEKKKLALRRLSLRGFRRITNRALDYIKHLNLELLDLTYTSVTEDAIEAFLISNPNCRIVHPAYCVCTPINPLE</sequence>
<comment type="caution">
    <text evidence="2">The sequence shown here is derived from an EMBL/GenBank/DDBJ whole genome shotgun (WGS) entry which is preliminary data.</text>
</comment>
<feature type="region of interest" description="Disordered" evidence="1">
    <location>
        <begin position="1"/>
        <end position="80"/>
    </location>
</feature>
<organism evidence="2 3">
    <name type="scientific">Aromia moschata</name>
    <dbReference type="NCBI Taxonomy" id="1265417"/>
    <lineage>
        <taxon>Eukaryota</taxon>
        <taxon>Metazoa</taxon>
        <taxon>Ecdysozoa</taxon>
        <taxon>Arthropoda</taxon>
        <taxon>Hexapoda</taxon>
        <taxon>Insecta</taxon>
        <taxon>Pterygota</taxon>
        <taxon>Neoptera</taxon>
        <taxon>Endopterygota</taxon>
        <taxon>Coleoptera</taxon>
        <taxon>Polyphaga</taxon>
        <taxon>Cucujiformia</taxon>
        <taxon>Chrysomeloidea</taxon>
        <taxon>Cerambycidae</taxon>
        <taxon>Cerambycinae</taxon>
        <taxon>Callichromatini</taxon>
        <taxon>Aromia</taxon>
    </lineage>
</organism>
<gene>
    <name evidence="2" type="ORF">NQ318_021575</name>
</gene>
<dbReference type="InterPro" id="IPR032675">
    <property type="entry name" value="LRR_dom_sf"/>
</dbReference>
<dbReference type="AlphaFoldDB" id="A0AAV8YJQ0"/>
<accession>A0AAV8YJQ0</accession>
<keyword evidence="3" id="KW-1185">Reference proteome</keyword>
<evidence type="ECO:0000313" key="3">
    <source>
        <dbReference type="Proteomes" id="UP001162162"/>
    </source>
</evidence>
<name>A0AAV8YJQ0_9CUCU</name>
<dbReference type="Gene3D" id="3.80.10.10">
    <property type="entry name" value="Ribonuclease Inhibitor"/>
    <property type="match status" value="1"/>
</dbReference>
<feature type="compositionally biased region" description="Basic and acidic residues" evidence="1">
    <location>
        <begin position="20"/>
        <end position="31"/>
    </location>
</feature>
<feature type="compositionally biased region" description="Polar residues" evidence="1">
    <location>
        <begin position="45"/>
        <end position="54"/>
    </location>
</feature>
<proteinExistence type="predicted"/>
<dbReference type="EMBL" id="JAPWTK010000089">
    <property type="protein sequence ID" value="KAJ8951131.1"/>
    <property type="molecule type" value="Genomic_DNA"/>
</dbReference>
<reference evidence="2" key="1">
    <citation type="journal article" date="2023" name="Insect Mol. Biol.">
        <title>Genome sequencing provides insights into the evolution of gene families encoding plant cell wall-degrading enzymes in longhorned beetles.</title>
        <authorList>
            <person name="Shin N.R."/>
            <person name="Okamura Y."/>
            <person name="Kirsch R."/>
            <person name="Pauchet Y."/>
        </authorList>
    </citation>
    <scope>NUCLEOTIDE SEQUENCE</scope>
    <source>
        <strain evidence="2">AMC_N1</strain>
    </source>
</reference>
<evidence type="ECO:0000256" key="1">
    <source>
        <dbReference type="SAM" id="MobiDB-lite"/>
    </source>
</evidence>
<protein>
    <submittedName>
        <fullName evidence="2">Uncharacterized protein</fullName>
    </submittedName>
</protein>
<dbReference type="Proteomes" id="UP001162162">
    <property type="component" value="Unassembled WGS sequence"/>
</dbReference>
<evidence type="ECO:0000313" key="2">
    <source>
        <dbReference type="EMBL" id="KAJ8951131.1"/>
    </source>
</evidence>